<gene>
    <name evidence="1" type="ORF">EDD18DRAFT_384210</name>
</gene>
<dbReference type="EMBL" id="JAUEPU010000022">
    <property type="protein sequence ID" value="KAK0494159.1"/>
    <property type="molecule type" value="Genomic_DNA"/>
</dbReference>
<keyword evidence="2" id="KW-1185">Reference proteome</keyword>
<organism evidence="1 2">
    <name type="scientific">Armillaria luteobubalina</name>
    <dbReference type="NCBI Taxonomy" id="153913"/>
    <lineage>
        <taxon>Eukaryota</taxon>
        <taxon>Fungi</taxon>
        <taxon>Dikarya</taxon>
        <taxon>Basidiomycota</taxon>
        <taxon>Agaricomycotina</taxon>
        <taxon>Agaricomycetes</taxon>
        <taxon>Agaricomycetidae</taxon>
        <taxon>Agaricales</taxon>
        <taxon>Marasmiineae</taxon>
        <taxon>Physalacriaceae</taxon>
        <taxon>Armillaria</taxon>
    </lineage>
</organism>
<evidence type="ECO:0000313" key="1">
    <source>
        <dbReference type="EMBL" id="KAK0494159.1"/>
    </source>
</evidence>
<dbReference type="AlphaFoldDB" id="A0AA39URG0"/>
<proteinExistence type="predicted"/>
<accession>A0AA39URG0</accession>
<sequence length="183" mass="20253">MNMEHGSRKRVRGVGTFRPRCRLGLAPKTLNSTTTSWSSYRYSVRPLRLNLTSRLGLSTFRPLVILKYPLVGCHKTVCVFLPFFQSLVDFSIPDSAWAERGSYHESIQLNDTGKDCGDETVADTGSTTMTTCGSHPYSMRTHALCRVPSRGGSQKCRSIKGAISSKKTVGSYRASSSRFSNET</sequence>
<name>A0AA39URG0_9AGAR</name>
<protein>
    <submittedName>
        <fullName evidence="1">Uncharacterized protein</fullName>
    </submittedName>
</protein>
<comment type="caution">
    <text evidence="1">The sequence shown here is derived from an EMBL/GenBank/DDBJ whole genome shotgun (WGS) entry which is preliminary data.</text>
</comment>
<reference evidence="1" key="1">
    <citation type="submission" date="2023-06" db="EMBL/GenBank/DDBJ databases">
        <authorList>
            <consortium name="Lawrence Berkeley National Laboratory"/>
            <person name="Ahrendt S."/>
            <person name="Sahu N."/>
            <person name="Indic B."/>
            <person name="Wong-Bajracharya J."/>
            <person name="Merenyi Z."/>
            <person name="Ke H.-M."/>
            <person name="Monk M."/>
            <person name="Kocsube S."/>
            <person name="Drula E."/>
            <person name="Lipzen A."/>
            <person name="Balint B."/>
            <person name="Henrissat B."/>
            <person name="Andreopoulos B."/>
            <person name="Martin F.M."/>
            <person name="Harder C.B."/>
            <person name="Rigling D."/>
            <person name="Ford K.L."/>
            <person name="Foster G.D."/>
            <person name="Pangilinan J."/>
            <person name="Papanicolaou A."/>
            <person name="Barry K."/>
            <person name="LaButti K."/>
            <person name="Viragh M."/>
            <person name="Koriabine M."/>
            <person name="Yan M."/>
            <person name="Riley R."/>
            <person name="Champramary S."/>
            <person name="Plett K.L."/>
            <person name="Tsai I.J."/>
            <person name="Slot J."/>
            <person name="Sipos G."/>
            <person name="Plett J."/>
            <person name="Nagy L.G."/>
            <person name="Grigoriev I.V."/>
        </authorList>
    </citation>
    <scope>NUCLEOTIDE SEQUENCE</scope>
    <source>
        <strain evidence="1">HWK02</strain>
    </source>
</reference>
<evidence type="ECO:0000313" key="2">
    <source>
        <dbReference type="Proteomes" id="UP001175228"/>
    </source>
</evidence>
<dbReference type="Proteomes" id="UP001175228">
    <property type="component" value="Unassembled WGS sequence"/>
</dbReference>